<evidence type="ECO:0000256" key="1">
    <source>
        <dbReference type="SAM" id="MobiDB-lite"/>
    </source>
</evidence>
<evidence type="ECO:0000313" key="2">
    <source>
        <dbReference type="EMBL" id="GIY18034.1"/>
    </source>
</evidence>
<dbReference type="AlphaFoldDB" id="A0AAV4R8G9"/>
<evidence type="ECO:0000313" key="3">
    <source>
        <dbReference type="Proteomes" id="UP001054945"/>
    </source>
</evidence>
<comment type="caution">
    <text evidence="2">The sequence shown here is derived from an EMBL/GenBank/DDBJ whole genome shotgun (WGS) entry which is preliminary data.</text>
</comment>
<feature type="compositionally biased region" description="Polar residues" evidence="1">
    <location>
        <begin position="1"/>
        <end position="20"/>
    </location>
</feature>
<accession>A0AAV4R8G9</accession>
<feature type="region of interest" description="Disordered" evidence="1">
    <location>
        <begin position="1"/>
        <end position="26"/>
    </location>
</feature>
<gene>
    <name evidence="2" type="ORF">CEXT_427231</name>
</gene>
<organism evidence="2 3">
    <name type="scientific">Caerostris extrusa</name>
    <name type="common">Bark spider</name>
    <name type="synonym">Caerostris bankana</name>
    <dbReference type="NCBI Taxonomy" id="172846"/>
    <lineage>
        <taxon>Eukaryota</taxon>
        <taxon>Metazoa</taxon>
        <taxon>Ecdysozoa</taxon>
        <taxon>Arthropoda</taxon>
        <taxon>Chelicerata</taxon>
        <taxon>Arachnida</taxon>
        <taxon>Araneae</taxon>
        <taxon>Araneomorphae</taxon>
        <taxon>Entelegynae</taxon>
        <taxon>Araneoidea</taxon>
        <taxon>Araneidae</taxon>
        <taxon>Caerostris</taxon>
    </lineage>
</organism>
<sequence length="82" mass="9194">MDMEFTNSSRLDVGSNSPNPKLSIKRRSPINDELISSTFDLLNKGEKEIMFKEEFKDVILVLGNTGSGKSFLRNGLQETTLN</sequence>
<reference evidence="2 3" key="1">
    <citation type="submission" date="2021-06" db="EMBL/GenBank/DDBJ databases">
        <title>Caerostris extrusa draft genome.</title>
        <authorList>
            <person name="Kono N."/>
            <person name="Arakawa K."/>
        </authorList>
    </citation>
    <scope>NUCLEOTIDE SEQUENCE [LARGE SCALE GENOMIC DNA]</scope>
</reference>
<protein>
    <submittedName>
        <fullName evidence="2">Uncharacterized protein</fullName>
    </submittedName>
</protein>
<dbReference type="EMBL" id="BPLR01007573">
    <property type="protein sequence ID" value="GIY18034.1"/>
    <property type="molecule type" value="Genomic_DNA"/>
</dbReference>
<proteinExistence type="predicted"/>
<name>A0AAV4R8G9_CAEEX</name>
<keyword evidence="3" id="KW-1185">Reference proteome</keyword>
<dbReference type="Proteomes" id="UP001054945">
    <property type="component" value="Unassembled WGS sequence"/>
</dbReference>